<evidence type="ECO:0000313" key="4">
    <source>
        <dbReference type="EMBL" id="CAD9071329.1"/>
    </source>
</evidence>
<dbReference type="AlphaFoldDB" id="A0A6U4IAZ8"/>
<feature type="compositionally biased region" description="Low complexity" evidence="1">
    <location>
        <begin position="13"/>
        <end position="40"/>
    </location>
</feature>
<feature type="region of interest" description="Disordered" evidence="1">
    <location>
        <begin position="1"/>
        <end position="126"/>
    </location>
</feature>
<dbReference type="EMBL" id="HBGB01044908">
    <property type="protein sequence ID" value="CAD9071328.1"/>
    <property type="molecule type" value="Transcribed_RNA"/>
</dbReference>
<evidence type="ECO:0000313" key="3">
    <source>
        <dbReference type="EMBL" id="CAD9071328.1"/>
    </source>
</evidence>
<evidence type="ECO:0000313" key="2">
    <source>
        <dbReference type="EMBL" id="CAD9071327.1"/>
    </source>
</evidence>
<sequence>MPPQQDANPSPPVASSSATSPPQDAAPKAAAAPKQAPRKQVLICLGDYPTHLDMNSHPGSVGSPRKQRRRHPKAVTKRQEIFEFANSSSSSGANPSKKRVREEEGEEGEGEDGAKRRHYDKMRGTT</sequence>
<dbReference type="EMBL" id="HBGB01044907">
    <property type="protein sequence ID" value="CAD9071327.1"/>
    <property type="molecule type" value="Transcribed_RNA"/>
</dbReference>
<accession>A0A6U4IAZ8</accession>
<feature type="compositionally biased region" description="Basic residues" evidence="1">
    <location>
        <begin position="65"/>
        <end position="76"/>
    </location>
</feature>
<reference evidence="2" key="1">
    <citation type="submission" date="2021-01" db="EMBL/GenBank/DDBJ databases">
        <authorList>
            <person name="Corre E."/>
            <person name="Pelletier E."/>
            <person name="Niang G."/>
            <person name="Scheremetjew M."/>
            <person name="Finn R."/>
            <person name="Kale V."/>
            <person name="Holt S."/>
            <person name="Cochrane G."/>
            <person name="Meng A."/>
            <person name="Brown T."/>
            <person name="Cohen L."/>
        </authorList>
    </citation>
    <scope>NUCLEOTIDE SEQUENCE</scope>
    <source>
        <strain evidence="2">CCMP3346</strain>
    </source>
</reference>
<organism evidence="2">
    <name type="scientific">Vitrella brassicaformis</name>
    <dbReference type="NCBI Taxonomy" id="1169539"/>
    <lineage>
        <taxon>Eukaryota</taxon>
        <taxon>Sar</taxon>
        <taxon>Alveolata</taxon>
        <taxon>Colpodellida</taxon>
        <taxon>Vitrellaceae</taxon>
        <taxon>Vitrella</taxon>
    </lineage>
</organism>
<protein>
    <submittedName>
        <fullName evidence="2">Uncharacterized protein</fullName>
    </submittedName>
</protein>
<proteinExistence type="predicted"/>
<evidence type="ECO:0000256" key="1">
    <source>
        <dbReference type="SAM" id="MobiDB-lite"/>
    </source>
</evidence>
<name>A0A6U4IAZ8_9ALVE</name>
<dbReference type="EMBL" id="HBGB01044909">
    <property type="protein sequence ID" value="CAD9071329.1"/>
    <property type="molecule type" value="Transcribed_RNA"/>
</dbReference>
<gene>
    <name evidence="2" type="ORF">VBRA1451_LOCUS26410</name>
    <name evidence="3" type="ORF">VBRA1451_LOCUS26411</name>
    <name evidence="4" type="ORF">VBRA1451_LOCUS26412</name>
</gene>